<name>A0A504YNF2_FASGI</name>
<sequence>MMNQSSSFINVVNFSDIIPDVEQKVHLENTTNRTFLPMIFSAKNNYDVFNDCQHREISIFYFFF</sequence>
<proteinExistence type="predicted"/>
<evidence type="ECO:0000313" key="1">
    <source>
        <dbReference type="EMBL" id="TPP59478.1"/>
    </source>
</evidence>
<protein>
    <submittedName>
        <fullName evidence="1">Uncharacterized protein</fullName>
    </submittedName>
</protein>
<accession>A0A504YNF2</accession>
<dbReference type="EMBL" id="SUNJ01010671">
    <property type="protein sequence ID" value="TPP59478.1"/>
    <property type="molecule type" value="Genomic_DNA"/>
</dbReference>
<dbReference type="Proteomes" id="UP000316759">
    <property type="component" value="Unassembled WGS sequence"/>
</dbReference>
<organism evidence="1 2">
    <name type="scientific">Fasciola gigantica</name>
    <name type="common">Giant liver fluke</name>
    <dbReference type="NCBI Taxonomy" id="46835"/>
    <lineage>
        <taxon>Eukaryota</taxon>
        <taxon>Metazoa</taxon>
        <taxon>Spiralia</taxon>
        <taxon>Lophotrochozoa</taxon>
        <taxon>Platyhelminthes</taxon>
        <taxon>Trematoda</taxon>
        <taxon>Digenea</taxon>
        <taxon>Plagiorchiida</taxon>
        <taxon>Echinostomata</taxon>
        <taxon>Echinostomatoidea</taxon>
        <taxon>Fasciolidae</taxon>
        <taxon>Fasciola</taxon>
    </lineage>
</organism>
<evidence type="ECO:0000313" key="2">
    <source>
        <dbReference type="Proteomes" id="UP000316759"/>
    </source>
</evidence>
<gene>
    <name evidence="1" type="ORF">FGIG_09301</name>
</gene>
<reference evidence="1 2" key="1">
    <citation type="submission" date="2019-04" db="EMBL/GenBank/DDBJ databases">
        <title>Annotation for the trematode Fasciola gigantica.</title>
        <authorList>
            <person name="Choi Y.-J."/>
        </authorList>
    </citation>
    <scope>NUCLEOTIDE SEQUENCE [LARGE SCALE GENOMIC DNA]</scope>
    <source>
        <strain evidence="1">Uganda_cow_1</strain>
    </source>
</reference>
<dbReference type="AlphaFoldDB" id="A0A504YNF2"/>
<keyword evidence="2" id="KW-1185">Reference proteome</keyword>
<comment type="caution">
    <text evidence="1">The sequence shown here is derived from an EMBL/GenBank/DDBJ whole genome shotgun (WGS) entry which is preliminary data.</text>
</comment>